<dbReference type="Gene3D" id="3.40.50.1240">
    <property type="entry name" value="Phosphoglycerate mutase-like"/>
    <property type="match status" value="1"/>
</dbReference>
<gene>
    <name evidence="2" type="ORF">A4X03_0g9437</name>
</gene>
<evidence type="ECO:0000313" key="3">
    <source>
        <dbReference type="Proteomes" id="UP000077671"/>
    </source>
</evidence>
<proteinExistence type="predicted"/>
<dbReference type="AlphaFoldDB" id="A0A177SYB9"/>
<evidence type="ECO:0000313" key="2">
    <source>
        <dbReference type="EMBL" id="KAE8236431.1"/>
    </source>
</evidence>
<dbReference type="InterPro" id="IPR013078">
    <property type="entry name" value="His_Pase_superF_clade-1"/>
</dbReference>
<dbReference type="Proteomes" id="UP000077671">
    <property type="component" value="Unassembled WGS sequence"/>
</dbReference>
<dbReference type="InterPro" id="IPR029033">
    <property type="entry name" value="His_PPase_superfam"/>
</dbReference>
<reference evidence="2" key="1">
    <citation type="submission" date="2016-04" db="EMBL/GenBank/DDBJ databases">
        <authorList>
            <person name="Nguyen H.D."/>
            <person name="Kesanakurti P."/>
            <person name="Cullis J."/>
            <person name="Levesque C.A."/>
            <person name="Hambleton S."/>
        </authorList>
    </citation>
    <scope>NUCLEOTIDE SEQUENCE</scope>
    <source>
        <strain evidence="2">DAOMC 238032</strain>
    </source>
</reference>
<comment type="caution">
    <text evidence="2">The sequence shown here is derived from an EMBL/GenBank/DDBJ whole genome shotgun (WGS) entry which is preliminary data.</text>
</comment>
<dbReference type="EMBL" id="LWDD02003758">
    <property type="protein sequence ID" value="KAE8236431.1"/>
    <property type="molecule type" value="Genomic_DNA"/>
</dbReference>
<sequence length="130" mass="14113">MNWHGNVTLGVLGRPRDPVLTAYGLDQAAELATHFLSLPSESRPQLILSSPYYHTVQTALPTSKALALPIHLETGSQSGSRPSKPQAAIQRGRAAYTRTHPRAIYSNRTSRPTHFMAARALCTPGGRGRT</sequence>
<feature type="compositionally biased region" description="Polar residues" evidence="1">
    <location>
        <begin position="74"/>
        <end position="83"/>
    </location>
</feature>
<dbReference type="SUPFAM" id="SSF53254">
    <property type="entry name" value="Phosphoglycerate mutase-like"/>
    <property type="match status" value="1"/>
</dbReference>
<feature type="region of interest" description="Disordered" evidence="1">
    <location>
        <begin position="73"/>
        <end position="95"/>
    </location>
</feature>
<protein>
    <submittedName>
        <fullName evidence="2">Uncharacterized protein</fullName>
    </submittedName>
</protein>
<reference evidence="2" key="2">
    <citation type="journal article" date="2019" name="IMA Fungus">
        <title>Genome sequencing and comparison of five Tilletia species to identify candidate genes for the detection of regulated species infecting wheat.</title>
        <authorList>
            <person name="Nguyen H.D.T."/>
            <person name="Sultana T."/>
            <person name="Kesanakurti P."/>
            <person name="Hambleton S."/>
        </authorList>
    </citation>
    <scope>NUCLEOTIDE SEQUENCE</scope>
    <source>
        <strain evidence="2">DAOMC 238032</strain>
    </source>
</reference>
<accession>A0A177SYB9</accession>
<evidence type="ECO:0000256" key="1">
    <source>
        <dbReference type="SAM" id="MobiDB-lite"/>
    </source>
</evidence>
<organism evidence="2 3">
    <name type="scientific">Tilletia caries</name>
    <name type="common">wheat bunt fungus</name>
    <dbReference type="NCBI Taxonomy" id="13290"/>
    <lineage>
        <taxon>Eukaryota</taxon>
        <taxon>Fungi</taxon>
        <taxon>Dikarya</taxon>
        <taxon>Basidiomycota</taxon>
        <taxon>Ustilaginomycotina</taxon>
        <taxon>Exobasidiomycetes</taxon>
        <taxon>Tilletiales</taxon>
        <taxon>Tilletiaceae</taxon>
        <taxon>Tilletia</taxon>
    </lineage>
</organism>
<name>A0A177SYB9_9BASI</name>
<dbReference type="Pfam" id="PF00300">
    <property type="entry name" value="His_Phos_1"/>
    <property type="match status" value="1"/>
</dbReference>